<dbReference type="AlphaFoldDB" id="A0A9W4UGY3"/>
<proteinExistence type="predicted"/>
<protein>
    <submittedName>
        <fullName evidence="2">Uncharacterized protein</fullName>
    </submittedName>
</protein>
<gene>
    <name evidence="2" type="ORF">PDIGIT_LOCUS8581</name>
</gene>
<sequence length="102" mass="11168">MRRNQSAQPTQQLLRALPLSQPQTGSVYRCRQAQQLFIKNSISIEIPLAQRTCASVESTVLMHESLKGSTVPTEYTPVGCGKKEYPSSSGTRDCADHSGAEE</sequence>
<evidence type="ECO:0000313" key="3">
    <source>
        <dbReference type="Proteomes" id="UP001152607"/>
    </source>
</evidence>
<name>A0A9W4UGY3_9PLEO</name>
<evidence type="ECO:0000313" key="2">
    <source>
        <dbReference type="EMBL" id="CAI6335499.1"/>
    </source>
</evidence>
<dbReference type="EMBL" id="CAOQHR010000005">
    <property type="protein sequence ID" value="CAI6335499.1"/>
    <property type="molecule type" value="Genomic_DNA"/>
</dbReference>
<feature type="compositionally biased region" description="Basic and acidic residues" evidence="1">
    <location>
        <begin position="93"/>
        <end position="102"/>
    </location>
</feature>
<organism evidence="2 3">
    <name type="scientific">Periconia digitata</name>
    <dbReference type="NCBI Taxonomy" id="1303443"/>
    <lineage>
        <taxon>Eukaryota</taxon>
        <taxon>Fungi</taxon>
        <taxon>Dikarya</taxon>
        <taxon>Ascomycota</taxon>
        <taxon>Pezizomycotina</taxon>
        <taxon>Dothideomycetes</taxon>
        <taxon>Pleosporomycetidae</taxon>
        <taxon>Pleosporales</taxon>
        <taxon>Massarineae</taxon>
        <taxon>Periconiaceae</taxon>
        <taxon>Periconia</taxon>
    </lineage>
</organism>
<comment type="caution">
    <text evidence="2">The sequence shown here is derived from an EMBL/GenBank/DDBJ whole genome shotgun (WGS) entry which is preliminary data.</text>
</comment>
<accession>A0A9W4UGY3</accession>
<feature type="region of interest" description="Disordered" evidence="1">
    <location>
        <begin position="80"/>
        <end position="102"/>
    </location>
</feature>
<reference evidence="2" key="1">
    <citation type="submission" date="2023-01" db="EMBL/GenBank/DDBJ databases">
        <authorList>
            <person name="Van Ghelder C."/>
            <person name="Rancurel C."/>
        </authorList>
    </citation>
    <scope>NUCLEOTIDE SEQUENCE</scope>
    <source>
        <strain evidence="2">CNCM I-4278</strain>
    </source>
</reference>
<dbReference type="Proteomes" id="UP001152607">
    <property type="component" value="Unassembled WGS sequence"/>
</dbReference>
<evidence type="ECO:0000256" key="1">
    <source>
        <dbReference type="SAM" id="MobiDB-lite"/>
    </source>
</evidence>
<keyword evidence="3" id="KW-1185">Reference proteome</keyword>